<organism evidence="1 2">
    <name type="scientific">Vaccinium darrowii</name>
    <dbReference type="NCBI Taxonomy" id="229202"/>
    <lineage>
        <taxon>Eukaryota</taxon>
        <taxon>Viridiplantae</taxon>
        <taxon>Streptophyta</taxon>
        <taxon>Embryophyta</taxon>
        <taxon>Tracheophyta</taxon>
        <taxon>Spermatophyta</taxon>
        <taxon>Magnoliopsida</taxon>
        <taxon>eudicotyledons</taxon>
        <taxon>Gunneridae</taxon>
        <taxon>Pentapetalae</taxon>
        <taxon>asterids</taxon>
        <taxon>Ericales</taxon>
        <taxon>Ericaceae</taxon>
        <taxon>Vaccinioideae</taxon>
        <taxon>Vaccinieae</taxon>
        <taxon>Vaccinium</taxon>
    </lineage>
</organism>
<evidence type="ECO:0000313" key="2">
    <source>
        <dbReference type="Proteomes" id="UP000828048"/>
    </source>
</evidence>
<keyword evidence="2" id="KW-1185">Reference proteome</keyword>
<proteinExistence type="predicted"/>
<comment type="caution">
    <text evidence="1">The sequence shown here is derived from an EMBL/GenBank/DDBJ whole genome shotgun (WGS) entry which is preliminary data.</text>
</comment>
<dbReference type="Proteomes" id="UP000828048">
    <property type="component" value="Chromosome 8"/>
</dbReference>
<reference evidence="1 2" key="1">
    <citation type="journal article" date="2021" name="Hortic Res">
        <title>High-quality reference genome and annotation aids understanding of berry development for evergreen blueberry (Vaccinium darrowii).</title>
        <authorList>
            <person name="Yu J."/>
            <person name="Hulse-Kemp A.M."/>
            <person name="Babiker E."/>
            <person name="Staton M."/>
        </authorList>
    </citation>
    <scope>NUCLEOTIDE SEQUENCE [LARGE SCALE GENOMIC DNA]</scope>
    <source>
        <strain evidence="2">cv. NJ 8807/NJ 8810</strain>
        <tissue evidence="1">Young leaf</tissue>
    </source>
</reference>
<sequence length="329" mass="36865">MNEMAWDIRDRTGIRTTGDGGGRRRLSEEVPSPKKQRTTPQYEEEEEEEEEQASVSSVVGCSKTVDCGERSISFTLTDPDLLDCPICFDNLSTPVFQCRNGHLACSSCCVKLGNKCPSCSSWIGNDRCRAVEKILESIKIPCQNMKYGCREMVSYCKKHEHEDICIYGPCSCPLPDCGFVDCSEKLYLHFSTKHSKSAKSFRYDVHFSVALDVQQTFVILQEEKEGTIFILNSWPEYFGIVIYVSCIAPSTSKPGFCYDIEARSRGSSVKLLSFTEFVPAFVELGHCTSKRFLVVPRDFVGLDGRLKLELRIWGPSSSSRNSAYGGKSS</sequence>
<accession>A0ACB7YED2</accession>
<dbReference type="EMBL" id="CM037158">
    <property type="protein sequence ID" value="KAH7851825.1"/>
    <property type="molecule type" value="Genomic_DNA"/>
</dbReference>
<evidence type="ECO:0000313" key="1">
    <source>
        <dbReference type="EMBL" id="KAH7851825.1"/>
    </source>
</evidence>
<gene>
    <name evidence="1" type="ORF">Vadar_016913</name>
</gene>
<name>A0ACB7YED2_9ERIC</name>
<protein>
    <submittedName>
        <fullName evidence="1">Uncharacterized protein</fullName>
    </submittedName>
</protein>